<evidence type="ECO:0000256" key="4">
    <source>
        <dbReference type="RuleBase" id="RU000363"/>
    </source>
</evidence>
<sequence>MASAMSKRLEGKTVVVTGASSGIGKSTAIEFARTSPKNLKLIVTARRLEVLEQLKEEIKKEVGDGVKVLPVKLDVSNPEEVRNFVGNLPEEFKDINVLVNNAGLVKGVAKAPSIAEADINVMFKTNVTGLINMTQAILPIFQARGESGAGDIINVGSIAGREPYPGGSIYCATKAAVRSFTDALRKELIATRIRVIEIDPGQVETEFSVVRFYGDKAAADKVYEGCEPLTPEDIAEVVVFAAGRRENVVLADSLIFPNHQAAATVMHRKS</sequence>
<dbReference type="InterPro" id="IPR002347">
    <property type="entry name" value="SDR_fam"/>
</dbReference>
<dbReference type="AlphaFoldDB" id="A0A074XIW6"/>
<dbReference type="PROSITE" id="PS00061">
    <property type="entry name" value="ADH_SHORT"/>
    <property type="match status" value="1"/>
</dbReference>
<name>A0A074XIW6_AURPU</name>
<dbReference type="EMBL" id="KL584980">
    <property type="protein sequence ID" value="KEQ85465.1"/>
    <property type="molecule type" value="Genomic_DNA"/>
</dbReference>
<comment type="similarity">
    <text evidence="1 4">Belongs to the short-chain dehydrogenases/reductases (SDR) family.</text>
</comment>
<proteinExistence type="inferred from homology"/>
<dbReference type="GeneID" id="40742770"/>
<dbReference type="PIRSF" id="PIRSF000126">
    <property type="entry name" value="11-beta-HSD1"/>
    <property type="match status" value="1"/>
</dbReference>
<dbReference type="Pfam" id="PF00106">
    <property type="entry name" value="adh_short"/>
    <property type="match status" value="1"/>
</dbReference>
<dbReference type="PANTHER" id="PTHR42901:SF1">
    <property type="entry name" value="ALCOHOL DEHYDROGENASE"/>
    <property type="match status" value="1"/>
</dbReference>
<keyword evidence="2" id="KW-0521">NADP</keyword>
<dbReference type="SUPFAM" id="SSF51735">
    <property type="entry name" value="NAD(P)-binding Rossmann-fold domains"/>
    <property type="match status" value="1"/>
</dbReference>
<accession>A0A074XIW6</accession>
<dbReference type="HOGENOM" id="CLU_010194_2_10_1"/>
<evidence type="ECO:0000313" key="6">
    <source>
        <dbReference type="Proteomes" id="UP000030706"/>
    </source>
</evidence>
<keyword evidence="3" id="KW-0560">Oxidoreductase</keyword>
<dbReference type="PRINTS" id="PR00080">
    <property type="entry name" value="SDRFAMILY"/>
</dbReference>
<dbReference type="GO" id="GO:0016616">
    <property type="term" value="F:oxidoreductase activity, acting on the CH-OH group of donors, NAD or NADP as acceptor"/>
    <property type="evidence" value="ECO:0007669"/>
    <property type="project" value="UniProtKB-ARBA"/>
</dbReference>
<dbReference type="PANTHER" id="PTHR42901">
    <property type="entry name" value="ALCOHOL DEHYDROGENASE"/>
    <property type="match status" value="1"/>
</dbReference>
<protein>
    <submittedName>
        <fullName evidence="5">NAD(P)-binding protein</fullName>
    </submittedName>
</protein>
<dbReference type="InterPro" id="IPR020904">
    <property type="entry name" value="Sc_DH/Rdtase_CS"/>
</dbReference>
<gene>
    <name evidence="5" type="ORF">M438DRAFT_271207</name>
</gene>
<organism evidence="5 6">
    <name type="scientific">Aureobasidium pullulans EXF-150</name>
    <dbReference type="NCBI Taxonomy" id="1043002"/>
    <lineage>
        <taxon>Eukaryota</taxon>
        <taxon>Fungi</taxon>
        <taxon>Dikarya</taxon>
        <taxon>Ascomycota</taxon>
        <taxon>Pezizomycotina</taxon>
        <taxon>Dothideomycetes</taxon>
        <taxon>Dothideomycetidae</taxon>
        <taxon>Dothideales</taxon>
        <taxon>Saccotheciaceae</taxon>
        <taxon>Aureobasidium</taxon>
    </lineage>
</organism>
<dbReference type="InterPro" id="IPR036291">
    <property type="entry name" value="NAD(P)-bd_dom_sf"/>
</dbReference>
<dbReference type="STRING" id="1043002.A0A074XIW6"/>
<evidence type="ECO:0000256" key="3">
    <source>
        <dbReference type="ARBA" id="ARBA00023002"/>
    </source>
</evidence>
<dbReference type="Gene3D" id="3.40.50.720">
    <property type="entry name" value="NAD(P)-binding Rossmann-like Domain"/>
    <property type="match status" value="1"/>
</dbReference>
<keyword evidence="6" id="KW-1185">Reference proteome</keyword>
<evidence type="ECO:0000256" key="1">
    <source>
        <dbReference type="ARBA" id="ARBA00006484"/>
    </source>
</evidence>
<dbReference type="FunFam" id="3.40.50.720:FF:000047">
    <property type="entry name" value="NADP-dependent L-serine/L-allo-threonine dehydrogenase"/>
    <property type="match status" value="1"/>
</dbReference>
<evidence type="ECO:0000313" key="5">
    <source>
        <dbReference type="EMBL" id="KEQ85465.1"/>
    </source>
</evidence>
<dbReference type="Proteomes" id="UP000030706">
    <property type="component" value="Unassembled WGS sequence"/>
</dbReference>
<dbReference type="OrthoDB" id="6251714at2759"/>
<dbReference type="RefSeq" id="XP_029761652.1">
    <property type="nucleotide sequence ID" value="XM_029900464.1"/>
</dbReference>
<reference evidence="5 6" key="1">
    <citation type="journal article" date="2014" name="BMC Genomics">
        <title>Genome sequencing of four Aureobasidium pullulans varieties: biotechnological potential, stress tolerance, and description of new species.</title>
        <authorList>
            <person name="Gostin Ar C."/>
            <person name="Ohm R.A."/>
            <person name="Kogej T."/>
            <person name="Sonjak S."/>
            <person name="Turk M."/>
            <person name="Zajc J."/>
            <person name="Zalar P."/>
            <person name="Grube M."/>
            <person name="Sun H."/>
            <person name="Han J."/>
            <person name="Sharma A."/>
            <person name="Chiniquy J."/>
            <person name="Ngan C.Y."/>
            <person name="Lipzen A."/>
            <person name="Barry K."/>
            <person name="Grigoriev I.V."/>
            <person name="Gunde-Cimerman N."/>
        </authorList>
    </citation>
    <scope>NUCLEOTIDE SEQUENCE [LARGE SCALE GENOMIC DNA]</scope>
    <source>
        <strain evidence="5 6">EXF-150</strain>
    </source>
</reference>
<dbReference type="CDD" id="cd05346">
    <property type="entry name" value="SDR_c5"/>
    <property type="match status" value="1"/>
</dbReference>
<dbReference type="PRINTS" id="PR00081">
    <property type="entry name" value="GDHRDH"/>
</dbReference>
<evidence type="ECO:0000256" key="2">
    <source>
        <dbReference type="ARBA" id="ARBA00022857"/>
    </source>
</evidence>